<evidence type="ECO:0000256" key="6">
    <source>
        <dbReference type="ARBA" id="ARBA00022962"/>
    </source>
</evidence>
<dbReference type="InterPro" id="IPR000836">
    <property type="entry name" value="PRTase_dom"/>
</dbReference>
<keyword evidence="14" id="KW-1185">Reference proteome</keyword>
<dbReference type="SUPFAM" id="SSF53271">
    <property type="entry name" value="PRTase-like"/>
    <property type="match status" value="1"/>
</dbReference>
<dbReference type="SUPFAM" id="SSF56235">
    <property type="entry name" value="N-terminal nucleophile aminohydrolases (Ntn hydrolases)"/>
    <property type="match status" value="1"/>
</dbReference>
<keyword evidence="7 11" id="KW-0411">Iron-sulfur</keyword>
<dbReference type="KEGG" id="dpg:DESPIGER_1857"/>
<dbReference type="InterPro" id="IPR005854">
    <property type="entry name" value="PurF"/>
</dbReference>
<feature type="binding site" evidence="7 10">
    <location>
        <position position="291"/>
    </location>
    <ligand>
        <name>Mg(2+)</name>
        <dbReference type="ChEBI" id="CHEBI:18420"/>
    </ligand>
</feature>
<dbReference type="PANTHER" id="PTHR11907">
    <property type="entry name" value="AMIDOPHOSPHORIBOSYLTRANSFERASE"/>
    <property type="match status" value="1"/>
</dbReference>
<dbReference type="CDD" id="cd06223">
    <property type="entry name" value="PRTases_typeI"/>
    <property type="match status" value="1"/>
</dbReference>
<feature type="binding site" evidence="7 11">
    <location>
        <position position="244"/>
    </location>
    <ligand>
        <name>[4Fe-4S] cluster</name>
        <dbReference type="ChEBI" id="CHEBI:49883"/>
    </ligand>
</feature>
<feature type="binding site" evidence="7 11">
    <location>
        <position position="443"/>
    </location>
    <ligand>
        <name>[4Fe-4S] cluster</name>
        <dbReference type="ChEBI" id="CHEBI:49883"/>
    </ligand>
</feature>
<dbReference type="GO" id="GO:0051539">
    <property type="term" value="F:4 iron, 4 sulfur cluster binding"/>
    <property type="evidence" value="ECO:0007669"/>
    <property type="project" value="UniProtKB-KW"/>
</dbReference>
<dbReference type="GO" id="GO:0006189">
    <property type="term" value="P:'de novo' IMP biosynthetic process"/>
    <property type="evidence" value="ECO:0007669"/>
    <property type="project" value="UniProtKB-UniRule"/>
</dbReference>
<evidence type="ECO:0000256" key="10">
    <source>
        <dbReference type="PIRSR" id="PIRSR000485-2"/>
    </source>
</evidence>
<dbReference type="GO" id="GO:0009113">
    <property type="term" value="P:purine nucleobase biosynthetic process"/>
    <property type="evidence" value="ECO:0007669"/>
    <property type="project" value="UniProtKB-UniRule"/>
</dbReference>
<protein>
    <recommendedName>
        <fullName evidence="7">Amidophosphoribosyltransferase</fullName>
        <shortName evidence="7">ATase</shortName>
        <ecNumber evidence="7">2.4.2.14</ecNumber>
    </recommendedName>
    <alternativeName>
        <fullName evidence="7">Glutamine phosphoribosylpyrophosphate amidotransferase</fullName>
        <shortName evidence="7">GPATase</shortName>
    </alternativeName>
</protein>
<sequence>MIRHECGLLGIYGHEEAARLTYFGLYAQQHRGQESAGIVTIDEKGLLHEHKGMGLVPDVFAEANLQALPGTIALGHVRYSTTGRSAARNAQPFVAHYKGLDIAIAHNGNLVNTMELREELENDGAIFSTTNDTEVFMHLIVRALRGHDLVDAIREACARVRGAYCLLVYAGGTMVAVRDPYGFHPLALGRLDGAPVLASETCAFDLLEADYERPIQPGEMLIMDGKGERSEQLRGPLPERPRQCIFELVYFARPDSFVFGEQVYQCRKQMGWQLAHESTPDVDFIMPFPDSGVYSAVGFAQCAELPYEHAMIRNHYVGRTFIQPTQSMRNFGVRVKINPVRSMIEGKKICIVDDSIVRGTTMITRVKKLRELGAKEVHIRISCPPVKFPCFYGIDFASRGELIAAKYSLPEITRMLDVDSLHYLSIDGLLRSVMQSDSYCLACFDGKYPVPCRESGKLRLECGGCCGSR</sequence>
<dbReference type="GO" id="GO:0004044">
    <property type="term" value="F:amidophosphoribosyltransferase activity"/>
    <property type="evidence" value="ECO:0007669"/>
    <property type="project" value="UniProtKB-UniRule"/>
</dbReference>
<dbReference type="HAMAP" id="MF_01931">
    <property type="entry name" value="PurF"/>
    <property type="match status" value="1"/>
</dbReference>
<dbReference type="EC" id="2.4.2.14" evidence="7"/>
<reference evidence="14" key="1">
    <citation type="submission" date="2016-10" db="EMBL/GenBank/DDBJ databases">
        <authorList>
            <person name="Wegmann U."/>
        </authorList>
    </citation>
    <scope>NUCLEOTIDE SEQUENCE [LARGE SCALE GENOMIC DNA]</scope>
</reference>
<feature type="domain" description="Glutamine amidotransferase type-2" evidence="12">
    <location>
        <begin position="6"/>
        <end position="226"/>
    </location>
</feature>
<comment type="pathway">
    <text evidence="1 7 8">Purine metabolism; IMP biosynthesis via de novo pathway; N(1)-(5-phospho-D-ribosyl)glycinamide from 5-phospho-alpha-D-ribose 1-diphosphate: step 1/2.</text>
</comment>
<dbReference type="AlphaFoldDB" id="A0A1K1LJM6"/>
<evidence type="ECO:0000256" key="5">
    <source>
        <dbReference type="ARBA" id="ARBA00022755"/>
    </source>
</evidence>
<dbReference type="PROSITE" id="PS51278">
    <property type="entry name" value="GATASE_TYPE_2"/>
    <property type="match status" value="1"/>
</dbReference>
<name>A0A1K1LJM6_9BACT</name>
<dbReference type="UniPathway" id="UPA00074">
    <property type="reaction ID" value="UER00124"/>
</dbReference>
<dbReference type="GO" id="GO:0000287">
    <property type="term" value="F:magnesium ion binding"/>
    <property type="evidence" value="ECO:0007669"/>
    <property type="project" value="UniProtKB-UniRule"/>
</dbReference>
<evidence type="ECO:0000259" key="12">
    <source>
        <dbReference type="PROSITE" id="PS51278"/>
    </source>
</evidence>
<keyword evidence="7" id="KW-0004">4Fe-4S</keyword>
<comment type="catalytic activity">
    <reaction evidence="7 8">
        <text>5-phospho-beta-D-ribosylamine + L-glutamate + diphosphate = 5-phospho-alpha-D-ribose 1-diphosphate + L-glutamine + H2O</text>
        <dbReference type="Rhea" id="RHEA:14905"/>
        <dbReference type="ChEBI" id="CHEBI:15377"/>
        <dbReference type="ChEBI" id="CHEBI:29985"/>
        <dbReference type="ChEBI" id="CHEBI:33019"/>
        <dbReference type="ChEBI" id="CHEBI:58017"/>
        <dbReference type="ChEBI" id="CHEBI:58359"/>
        <dbReference type="ChEBI" id="CHEBI:58681"/>
        <dbReference type="EC" id="2.4.2.14"/>
    </reaction>
</comment>
<keyword evidence="7 10" id="KW-0479">Metal-binding</keyword>
<evidence type="ECO:0000256" key="9">
    <source>
        <dbReference type="PIRSR" id="PIRSR000485-1"/>
    </source>
</evidence>
<keyword evidence="4 7" id="KW-0808">Transferase</keyword>
<feature type="binding site" evidence="7 10">
    <location>
        <position position="353"/>
    </location>
    <ligand>
        <name>Mg(2+)</name>
        <dbReference type="ChEBI" id="CHEBI:18420"/>
    </ligand>
</feature>
<evidence type="ECO:0000256" key="7">
    <source>
        <dbReference type="HAMAP-Rule" id="MF_01931"/>
    </source>
</evidence>
<dbReference type="CDD" id="cd00715">
    <property type="entry name" value="GPATase_N"/>
    <property type="match status" value="1"/>
</dbReference>
<evidence type="ECO:0000256" key="2">
    <source>
        <dbReference type="ARBA" id="ARBA00010138"/>
    </source>
</evidence>
<organism evidence="13 14">
    <name type="scientific">Desulfovibrio piger</name>
    <dbReference type="NCBI Taxonomy" id="901"/>
    <lineage>
        <taxon>Bacteria</taxon>
        <taxon>Pseudomonadati</taxon>
        <taxon>Thermodesulfobacteriota</taxon>
        <taxon>Desulfovibrionia</taxon>
        <taxon>Desulfovibrionales</taxon>
        <taxon>Desulfovibrionaceae</taxon>
        <taxon>Desulfovibrio</taxon>
    </lineage>
</organism>
<feature type="binding site" evidence="7 11">
    <location>
        <position position="390"/>
    </location>
    <ligand>
        <name>[4Fe-4S] cluster</name>
        <dbReference type="ChEBI" id="CHEBI:49883"/>
    </ligand>
</feature>
<comment type="similarity">
    <text evidence="2 7 8">In the C-terminal section; belongs to the purine/pyrimidine phosphoribosyltransferase family.</text>
</comment>
<gene>
    <name evidence="7" type="primary">purF</name>
    <name evidence="13" type="ORF">DESPIGER_1857</name>
</gene>
<keyword evidence="6 7" id="KW-0315">Glutamine amidotransferase</keyword>
<proteinExistence type="inferred from homology"/>
<dbReference type="NCBIfam" id="TIGR01134">
    <property type="entry name" value="purF"/>
    <property type="match status" value="1"/>
</dbReference>
<evidence type="ECO:0000256" key="3">
    <source>
        <dbReference type="ARBA" id="ARBA00022676"/>
    </source>
</evidence>
<keyword evidence="7 10" id="KW-0460">Magnesium</keyword>
<dbReference type="InterPro" id="IPR029055">
    <property type="entry name" value="Ntn_hydrolases_N"/>
</dbReference>
<accession>A0A1K1LJM6</accession>
<dbReference type="InterPro" id="IPR017932">
    <property type="entry name" value="GATase_2_dom"/>
</dbReference>
<dbReference type="RefSeq" id="WP_072335774.1">
    <property type="nucleotide sequence ID" value="NZ_CALJDE010000017.1"/>
</dbReference>
<comment type="cofactor">
    <cofactor evidence="7 10">
        <name>Mg(2+)</name>
        <dbReference type="ChEBI" id="CHEBI:18420"/>
    </cofactor>
    <text evidence="7 10">Binds 1 Mg(2+) ion per subunit.</text>
</comment>
<dbReference type="Pfam" id="PF13522">
    <property type="entry name" value="GATase_6"/>
    <property type="match status" value="1"/>
</dbReference>
<feature type="binding site" evidence="7 11">
    <location>
        <position position="440"/>
    </location>
    <ligand>
        <name>[4Fe-4S] cluster</name>
        <dbReference type="ChEBI" id="CHEBI:49883"/>
    </ligand>
</feature>
<evidence type="ECO:0000313" key="14">
    <source>
        <dbReference type="Proteomes" id="UP000186323"/>
    </source>
</evidence>
<evidence type="ECO:0000256" key="1">
    <source>
        <dbReference type="ARBA" id="ARBA00005209"/>
    </source>
</evidence>
<dbReference type="EMBL" id="LT630450">
    <property type="protein sequence ID" value="SFV73686.1"/>
    <property type="molecule type" value="Genomic_DNA"/>
</dbReference>
<comment type="function">
    <text evidence="7">Catalyzes the formation of phosphoribosylamine from phosphoribosylpyrophosphate (PRPP) and glutamine.</text>
</comment>
<dbReference type="InterPro" id="IPR029057">
    <property type="entry name" value="PRTase-like"/>
</dbReference>
<dbReference type="Gene3D" id="3.40.50.2020">
    <property type="match status" value="1"/>
</dbReference>
<dbReference type="Proteomes" id="UP000186323">
    <property type="component" value="Chromosome I"/>
</dbReference>
<evidence type="ECO:0000256" key="11">
    <source>
        <dbReference type="PIRSR" id="PIRSR000485-3"/>
    </source>
</evidence>
<dbReference type="PIRSF" id="PIRSF000485">
    <property type="entry name" value="Amd_phspho_trans"/>
    <property type="match status" value="1"/>
</dbReference>
<evidence type="ECO:0000313" key="13">
    <source>
        <dbReference type="EMBL" id="SFV73686.1"/>
    </source>
</evidence>
<keyword evidence="5 7" id="KW-0658">Purine biosynthesis</keyword>
<dbReference type="Gene3D" id="3.60.20.10">
    <property type="entry name" value="Glutamine Phosphoribosylpyrophosphate, subunit 1, domain 1"/>
    <property type="match status" value="1"/>
</dbReference>
<evidence type="ECO:0000256" key="4">
    <source>
        <dbReference type="ARBA" id="ARBA00022679"/>
    </source>
</evidence>
<evidence type="ECO:0000256" key="8">
    <source>
        <dbReference type="PIRNR" id="PIRNR000485"/>
    </source>
</evidence>
<dbReference type="InterPro" id="IPR035584">
    <property type="entry name" value="PurF_N"/>
</dbReference>
<dbReference type="OrthoDB" id="9801213at2"/>
<keyword evidence="3 7" id="KW-0328">Glycosyltransferase</keyword>
<feature type="active site" description="Nucleophile" evidence="7 9">
    <location>
        <position position="6"/>
    </location>
</feature>
<feature type="binding site" evidence="7 10">
    <location>
        <position position="354"/>
    </location>
    <ligand>
        <name>Mg(2+)</name>
        <dbReference type="ChEBI" id="CHEBI:18420"/>
    </ligand>
</feature>
<keyword evidence="7 11" id="KW-0408">Iron</keyword>
<comment type="cofactor">
    <cofactor evidence="7 11">
        <name>[4Fe-4S] cluster</name>
        <dbReference type="ChEBI" id="CHEBI:49883"/>
    </cofactor>
    <text evidence="7 11">Binds 1 [4Fe-4S] cluster per subunit.</text>
</comment>